<name>A0AAD2GXK6_9AGAR</name>
<feature type="region of interest" description="Disordered" evidence="1">
    <location>
        <begin position="1"/>
        <end position="67"/>
    </location>
</feature>
<organism evidence="2 3">
    <name type="scientific">Mycena citricolor</name>
    <dbReference type="NCBI Taxonomy" id="2018698"/>
    <lineage>
        <taxon>Eukaryota</taxon>
        <taxon>Fungi</taxon>
        <taxon>Dikarya</taxon>
        <taxon>Basidiomycota</taxon>
        <taxon>Agaricomycotina</taxon>
        <taxon>Agaricomycetes</taxon>
        <taxon>Agaricomycetidae</taxon>
        <taxon>Agaricales</taxon>
        <taxon>Marasmiineae</taxon>
        <taxon>Mycenaceae</taxon>
        <taxon>Mycena</taxon>
    </lineage>
</organism>
<dbReference type="AlphaFoldDB" id="A0AAD2GXK6"/>
<dbReference type="EMBL" id="CAVNYO010000055">
    <property type="protein sequence ID" value="CAK5264425.1"/>
    <property type="molecule type" value="Genomic_DNA"/>
</dbReference>
<proteinExistence type="predicted"/>
<accession>A0AAD2GXK6</accession>
<evidence type="ECO:0000313" key="2">
    <source>
        <dbReference type="EMBL" id="CAK5264425.1"/>
    </source>
</evidence>
<sequence>MSARSMLTRSLPIGPNPPALDETPPALSQGNRELRCDPEAGGSNLSPNGASHLRGPSRRTVFFQSSM</sequence>
<comment type="caution">
    <text evidence="2">The sequence shown here is derived from an EMBL/GenBank/DDBJ whole genome shotgun (WGS) entry which is preliminary data.</text>
</comment>
<gene>
    <name evidence="2" type="ORF">MYCIT1_LOCUS4578</name>
</gene>
<feature type="non-terminal residue" evidence="2">
    <location>
        <position position="1"/>
    </location>
</feature>
<reference evidence="2" key="1">
    <citation type="submission" date="2023-11" db="EMBL/GenBank/DDBJ databases">
        <authorList>
            <person name="De Vega J J."/>
            <person name="De Vega J J."/>
        </authorList>
    </citation>
    <scope>NUCLEOTIDE SEQUENCE</scope>
</reference>
<evidence type="ECO:0000256" key="1">
    <source>
        <dbReference type="SAM" id="MobiDB-lite"/>
    </source>
</evidence>
<evidence type="ECO:0000313" key="3">
    <source>
        <dbReference type="Proteomes" id="UP001295794"/>
    </source>
</evidence>
<dbReference type="Proteomes" id="UP001295794">
    <property type="component" value="Unassembled WGS sequence"/>
</dbReference>
<protein>
    <submittedName>
        <fullName evidence="2">Uncharacterized protein</fullName>
    </submittedName>
</protein>
<keyword evidence="3" id="KW-1185">Reference proteome</keyword>